<keyword evidence="7" id="KW-1185">Reference proteome</keyword>
<feature type="transmembrane region" description="Helical" evidence="5">
    <location>
        <begin position="329"/>
        <end position="352"/>
    </location>
</feature>
<name>A0ABM1NDK4_NICVS</name>
<evidence type="ECO:0000256" key="2">
    <source>
        <dbReference type="ARBA" id="ARBA00022692"/>
    </source>
</evidence>
<evidence type="ECO:0000256" key="3">
    <source>
        <dbReference type="ARBA" id="ARBA00022989"/>
    </source>
</evidence>
<evidence type="ECO:0000256" key="1">
    <source>
        <dbReference type="ARBA" id="ARBA00004141"/>
    </source>
</evidence>
<dbReference type="Proteomes" id="UP000695000">
    <property type="component" value="Unplaced"/>
</dbReference>
<dbReference type="PANTHER" id="PTHR22950:SF349">
    <property type="entry name" value="AMINO ACID TRANSPORTER TRANSMEMBRANE DOMAIN-CONTAINING PROTEIN"/>
    <property type="match status" value="1"/>
</dbReference>
<gene>
    <name evidence="8" type="primary">LOC108568368</name>
</gene>
<keyword evidence="2 5" id="KW-0812">Transmembrane</keyword>
<organism evidence="7 8">
    <name type="scientific">Nicrophorus vespilloides</name>
    <name type="common">Boreal carrion beetle</name>
    <dbReference type="NCBI Taxonomy" id="110193"/>
    <lineage>
        <taxon>Eukaryota</taxon>
        <taxon>Metazoa</taxon>
        <taxon>Ecdysozoa</taxon>
        <taxon>Arthropoda</taxon>
        <taxon>Hexapoda</taxon>
        <taxon>Insecta</taxon>
        <taxon>Pterygota</taxon>
        <taxon>Neoptera</taxon>
        <taxon>Endopterygota</taxon>
        <taxon>Coleoptera</taxon>
        <taxon>Polyphaga</taxon>
        <taxon>Staphyliniformia</taxon>
        <taxon>Silphidae</taxon>
        <taxon>Nicrophorinae</taxon>
        <taxon>Nicrophorus</taxon>
    </lineage>
</organism>
<dbReference type="PANTHER" id="PTHR22950">
    <property type="entry name" value="AMINO ACID TRANSPORTER"/>
    <property type="match status" value="1"/>
</dbReference>
<dbReference type="InterPro" id="IPR013057">
    <property type="entry name" value="AA_transpt_TM"/>
</dbReference>
<protein>
    <submittedName>
        <fullName evidence="8">Proton-coupled amino acid transporter 1</fullName>
    </submittedName>
</protein>
<keyword evidence="4 5" id="KW-0472">Membrane</keyword>
<evidence type="ECO:0000256" key="5">
    <source>
        <dbReference type="SAM" id="Phobius"/>
    </source>
</evidence>
<evidence type="ECO:0000256" key="4">
    <source>
        <dbReference type="ARBA" id="ARBA00023136"/>
    </source>
</evidence>
<feature type="transmembrane region" description="Helical" evidence="5">
    <location>
        <begin position="284"/>
        <end position="309"/>
    </location>
</feature>
<feature type="domain" description="Amino acid transporter transmembrane" evidence="6">
    <location>
        <begin position="53"/>
        <end position="449"/>
    </location>
</feature>
<feature type="transmembrane region" description="Helical" evidence="5">
    <location>
        <begin position="149"/>
        <end position="168"/>
    </location>
</feature>
<feature type="transmembrane region" description="Helical" evidence="5">
    <location>
        <begin position="213"/>
        <end position="232"/>
    </location>
</feature>
<dbReference type="RefSeq" id="XP_017784904.1">
    <property type="nucleotide sequence ID" value="XM_017929415.1"/>
</dbReference>
<dbReference type="Pfam" id="PF01490">
    <property type="entry name" value="Aa_trans"/>
    <property type="match status" value="1"/>
</dbReference>
<sequence length="462" mass="50621">MSQKKNGKLDFGSKTSCQTDLENGDNISLSWFRSSDKIIQTPSDEKSGQIEHPTTYSETLIHILKGNLGSGLFAMGDAIRNSGMVFGPTVIIFLGLICTHCQHLLLTASDKITQRTGIKESPNFAKTVELCFANGPPLTQRMAPVMRKLVNIFLCVTQLGFCCVYFVFISDNIYSVCMSYGVDIDVHLHMLFILLPIIFCSLVRNLKYLAPLSLIANILMAVGFVITIYFLVVEMPPLKDVKLIANLDQIPLFFGTALFAFEGIGLVLPLKNEMKNPSSFQKPFGVLNIGMFLVTILYTTLGSMAFLTYGEDVKGSVTINLPDTPLGTAVRVIIPTAILLSYALQFYIAVDIMWPVVSGACGPLKHPIASELLFRAGLVLVTFALAEAIPYLRLFISLVGAISSTALALLFPPLLEFITCEITAWMVIKNVFILLLGVVGMVTGTYESIHSIVEAFQENAKS</sequence>
<comment type="subcellular location">
    <subcellularLocation>
        <location evidence="1">Membrane</location>
        <topology evidence="1">Multi-pass membrane protein</topology>
    </subcellularLocation>
</comment>
<feature type="transmembrane region" description="Helical" evidence="5">
    <location>
        <begin position="427"/>
        <end position="446"/>
    </location>
</feature>
<feature type="transmembrane region" description="Helical" evidence="5">
    <location>
        <begin position="188"/>
        <end position="206"/>
    </location>
</feature>
<proteinExistence type="predicted"/>
<feature type="transmembrane region" description="Helical" evidence="5">
    <location>
        <begin position="372"/>
        <end position="389"/>
    </location>
</feature>
<evidence type="ECO:0000313" key="8">
    <source>
        <dbReference type="RefSeq" id="XP_017784904.1"/>
    </source>
</evidence>
<reference evidence="8" key="1">
    <citation type="submission" date="2025-08" db="UniProtKB">
        <authorList>
            <consortium name="RefSeq"/>
        </authorList>
    </citation>
    <scope>IDENTIFICATION</scope>
    <source>
        <tissue evidence="8">Whole Larva</tissue>
    </source>
</reference>
<keyword evidence="3 5" id="KW-1133">Transmembrane helix</keyword>
<evidence type="ECO:0000313" key="7">
    <source>
        <dbReference type="Proteomes" id="UP000695000"/>
    </source>
</evidence>
<dbReference type="GeneID" id="108568368"/>
<feature type="transmembrane region" description="Helical" evidence="5">
    <location>
        <begin position="252"/>
        <end position="272"/>
    </location>
</feature>
<accession>A0ABM1NDK4</accession>
<feature type="transmembrane region" description="Helical" evidence="5">
    <location>
        <begin position="395"/>
        <end position="415"/>
    </location>
</feature>
<evidence type="ECO:0000259" key="6">
    <source>
        <dbReference type="Pfam" id="PF01490"/>
    </source>
</evidence>